<dbReference type="EMBL" id="JAOQNS010000009">
    <property type="protein sequence ID" value="MCW2308925.1"/>
    <property type="molecule type" value="Genomic_DNA"/>
</dbReference>
<proteinExistence type="inferred from homology"/>
<keyword evidence="6" id="KW-0762">Sugar transport</keyword>
<reference evidence="7" key="1">
    <citation type="submission" date="2023-07" db="EMBL/GenBank/DDBJ databases">
        <title>Genome sequencing of Purple Non-Sulfur Bacteria from various extreme environments.</title>
        <authorList>
            <person name="Mayer M."/>
        </authorList>
    </citation>
    <scope>NUCLEOTIDE SEQUENCE [LARGE SCALE GENOMIC DNA]</scope>
    <source>
        <strain evidence="7">DSM 17935</strain>
    </source>
</reference>
<evidence type="ECO:0000256" key="3">
    <source>
        <dbReference type="ARBA" id="ARBA00022741"/>
    </source>
</evidence>
<comment type="caution">
    <text evidence="6">The sequence shown here is derived from an EMBL/GenBank/DDBJ whole genome shotgun (WGS) entry which is preliminary data.</text>
</comment>
<evidence type="ECO:0000256" key="1">
    <source>
        <dbReference type="ARBA" id="ARBA00005417"/>
    </source>
</evidence>
<protein>
    <submittedName>
        <fullName evidence="6">Multiple sugar transport system ATP-binding protein</fullName>
    </submittedName>
</protein>
<accession>A0ABT3HEU4</accession>
<dbReference type="Gene3D" id="3.40.50.300">
    <property type="entry name" value="P-loop containing nucleotide triphosphate hydrolases"/>
    <property type="match status" value="1"/>
</dbReference>
<dbReference type="InterPro" id="IPR003439">
    <property type="entry name" value="ABC_transporter-like_ATP-bd"/>
</dbReference>
<dbReference type="InterPro" id="IPR012340">
    <property type="entry name" value="NA-bd_OB-fold"/>
</dbReference>
<evidence type="ECO:0000313" key="6">
    <source>
        <dbReference type="EMBL" id="MCW2308925.1"/>
    </source>
</evidence>
<name>A0ABT3HEU4_9HYPH</name>
<dbReference type="InterPro" id="IPR008995">
    <property type="entry name" value="Mo/tungstate-bd_C_term_dom"/>
</dbReference>
<dbReference type="InterPro" id="IPR003593">
    <property type="entry name" value="AAA+_ATPase"/>
</dbReference>
<feature type="domain" description="ABC transporter" evidence="5">
    <location>
        <begin position="4"/>
        <end position="252"/>
    </location>
</feature>
<dbReference type="PANTHER" id="PTHR43875:SF1">
    <property type="entry name" value="OSMOPROTECTIVE COMPOUNDS UPTAKE ATP-BINDING PROTEIN GGTA"/>
    <property type="match status" value="1"/>
</dbReference>
<dbReference type="PANTHER" id="PTHR43875">
    <property type="entry name" value="MALTODEXTRIN IMPORT ATP-BINDING PROTEIN MSMX"/>
    <property type="match status" value="1"/>
</dbReference>
<comment type="similarity">
    <text evidence="1">Belongs to the ABC transporter superfamily.</text>
</comment>
<dbReference type="GO" id="GO:0005524">
    <property type="term" value="F:ATP binding"/>
    <property type="evidence" value="ECO:0007669"/>
    <property type="project" value="UniProtKB-KW"/>
</dbReference>
<evidence type="ECO:0000259" key="5">
    <source>
        <dbReference type="PROSITE" id="PS50893"/>
    </source>
</evidence>
<dbReference type="PROSITE" id="PS50893">
    <property type="entry name" value="ABC_TRANSPORTER_2"/>
    <property type="match status" value="1"/>
</dbReference>
<dbReference type="SUPFAM" id="SSF50331">
    <property type="entry name" value="MOP-like"/>
    <property type="match status" value="1"/>
</dbReference>
<dbReference type="SMART" id="SM00382">
    <property type="entry name" value="AAA"/>
    <property type="match status" value="1"/>
</dbReference>
<sequence length="397" mass="43100">MATVTLHNIRKSFGTTEVLKGVSLDIADGEFVSLVGPSGCGKSTLLKILAGLEPQDSGDVAIGGRVVNHIRPSRRDLAMVFQSYALYPHLTVEENLMVPLKLRRLTRLELMPGLGHLMPSRRQKMRRIRALVEETTETLKIGDLLARKPGQLSGGQRQRVAVGRAMVRKPVAFLMDEPLSNLDAALRVHMRAEIAELHRDLATTFVYVTHDQAEALTMSDRIAVMMDGEVLQFASPDEVYHDPADLRVAQFIGSPKMNTLPGALGSGGAVSTVGGYTFARAFDGPPQTVTVGLRPEHLAIAPKAPNGRAIKVTVRHKENLGSDFYIHANVGDTDHTMIVRTEPHTAQALPLQGAAEIWSEEDRAVVFSSDNRRIYASDEPRGFAAADISLAPAGAAQ</sequence>
<evidence type="ECO:0000313" key="7">
    <source>
        <dbReference type="Proteomes" id="UP001209755"/>
    </source>
</evidence>
<dbReference type="SUPFAM" id="SSF52540">
    <property type="entry name" value="P-loop containing nucleoside triphosphate hydrolases"/>
    <property type="match status" value="1"/>
</dbReference>
<keyword evidence="3" id="KW-0547">Nucleotide-binding</keyword>
<dbReference type="InterPro" id="IPR017871">
    <property type="entry name" value="ABC_transporter-like_CS"/>
</dbReference>
<dbReference type="InterPro" id="IPR047641">
    <property type="entry name" value="ABC_transpr_MalK/UgpC-like"/>
</dbReference>
<keyword evidence="7" id="KW-1185">Reference proteome</keyword>
<evidence type="ECO:0000256" key="4">
    <source>
        <dbReference type="ARBA" id="ARBA00022840"/>
    </source>
</evidence>
<dbReference type="Pfam" id="PF08402">
    <property type="entry name" value="TOBE_2"/>
    <property type="match status" value="1"/>
</dbReference>
<dbReference type="InterPro" id="IPR027417">
    <property type="entry name" value="P-loop_NTPase"/>
</dbReference>
<keyword evidence="2" id="KW-0813">Transport</keyword>
<evidence type="ECO:0000256" key="2">
    <source>
        <dbReference type="ARBA" id="ARBA00022448"/>
    </source>
</evidence>
<dbReference type="PROSITE" id="PS00211">
    <property type="entry name" value="ABC_TRANSPORTER_1"/>
    <property type="match status" value="1"/>
</dbReference>
<dbReference type="Pfam" id="PF00005">
    <property type="entry name" value="ABC_tran"/>
    <property type="match status" value="1"/>
</dbReference>
<gene>
    <name evidence="6" type="ORF">M2319_003274</name>
</gene>
<organism evidence="6 7">
    <name type="scientific">Rhodobium gokarnense</name>
    <dbReference type="NCBI Taxonomy" id="364296"/>
    <lineage>
        <taxon>Bacteria</taxon>
        <taxon>Pseudomonadati</taxon>
        <taxon>Pseudomonadota</taxon>
        <taxon>Alphaproteobacteria</taxon>
        <taxon>Hyphomicrobiales</taxon>
        <taxon>Rhodobiaceae</taxon>
        <taxon>Rhodobium</taxon>
    </lineage>
</organism>
<dbReference type="RefSeq" id="WP_264602512.1">
    <property type="nucleotide sequence ID" value="NZ_JAOQNS010000009.1"/>
</dbReference>
<keyword evidence="4 6" id="KW-0067">ATP-binding</keyword>
<dbReference type="InterPro" id="IPR013611">
    <property type="entry name" value="Transp-assoc_OB_typ2"/>
</dbReference>
<dbReference type="Proteomes" id="UP001209755">
    <property type="component" value="Unassembled WGS sequence"/>
</dbReference>
<dbReference type="Gene3D" id="2.40.50.140">
    <property type="entry name" value="Nucleic acid-binding proteins"/>
    <property type="match status" value="1"/>
</dbReference>